<gene>
    <name evidence="7" type="ORF">MMUR_55370</name>
</gene>
<feature type="transmembrane region" description="Helical" evidence="6">
    <location>
        <begin position="246"/>
        <end position="265"/>
    </location>
</feature>
<evidence type="ECO:0000313" key="8">
    <source>
        <dbReference type="Proteomes" id="UP000465241"/>
    </source>
</evidence>
<protein>
    <recommendedName>
        <fullName evidence="9">Polysaccharide biosynthesis protein C-terminal domain-containing protein</fullName>
    </recommendedName>
</protein>
<evidence type="ECO:0000256" key="3">
    <source>
        <dbReference type="ARBA" id="ARBA00022692"/>
    </source>
</evidence>
<evidence type="ECO:0000256" key="6">
    <source>
        <dbReference type="SAM" id="Phobius"/>
    </source>
</evidence>
<keyword evidence="2" id="KW-1003">Cell membrane</keyword>
<sequence>MESTRTNSHNVFITTFGNILPLLAALITAPVLARSLDVSGRGELAATTAPLILAAAGLTLGAPEAVTYFVARGQARFWRSFLFALALVIPAGLVGMLIIFLCSDTLAKNDSDIAYLIVLASIAVLPSLATLCIRGYARGRQAWTLIALDQAIGSLFRVSGIGLLAIFGQLTVPTATAVTAIGVFVGVLAYLPLCYRRKDMPPERTEDRTHFGAFAKYGAAVWLGTAAGILLTKLDLLLVLPLSNAYVLGIYVVAVNLADIVRVLIMSVRDVVFAAQASLAEDEPLARACRLSNGLAFVAGLLVSAMSVPLIPILFGSNFSDSVPVLIVLIIGVVVGSPGSVMAAGLTARGRPLLRSVATFCGLLVDLLFLVILVPVLGALGAAIASALAYGVSGCVVLLLGRKSFGLRIRSHLIPTRSDLRYLRNALSRLPLIGRAFNGIR</sequence>
<keyword evidence="3 6" id="KW-0812">Transmembrane</keyword>
<dbReference type="Pfam" id="PF01943">
    <property type="entry name" value="Polysacc_synt"/>
    <property type="match status" value="1"/>
</dbReference>
<feature type="transmembrane region" description="Helical" evidence="6">
    <location>
        <begin position="214"/>
        <end position="234"/>
    </location>
</feature>
<accession>A0A7I9WUM8</accession>
<feature type="transmembrane region" description="Helical" evidence="6">
    <location>
        <begin position="145"/>
        <end position="168"/>
    </location>
</feature>
<keyword evidence="8" id="KW-1185">Reference proteome</keyword>
<dbReference type="PANTHER" id="PTHR30250:SF26">
    <property type="entry name" value="PSMA PROTEIN"/>
    <property type="match status" value="1"/>
</dbReference>
<feature type="transmembrane region" description="Helical" evidence="6">
    <location>
        <begin position="353"/>
        <end position="374"/>
    </location>
</feature>
<dbReference type="InterPro" id="IPR050833">
    <property type="entry name" value="Poly_Biosynth_Transport"/>
</dbReference>
<dbReference type="InterPro" id="IPR002797">
    <property type="entry name" value="Polysacc_synth"/>
</dbReference>
<proteinExistence type="predicted"/>
<dbReference type="PANTHER" id="PTHR30250">
    <property type="entry name" value="PST FAMILY PREDICTED COLANIC ACID TRANSPORTER"/>
    <property type="match status" value="1"/>
</dbReference>
<keyword evidence="4 6" id="KW-1133">Transmembrane helix</keyword>
<evidence type="ECO:0000256" key="5">
    <source>
        <dbReference type="ARBA" id="ARBA00023136"/>
    </source>
</evidence>
<dbReference type="RefSeq" id="WP_193491200.1">
    <property type="nucleotide sequence ID" value="NZ_BAAAMC010000035.1"/>
</dbReference>
<comment type="subcellular location">
    <subcellularLocation>
        <location evidence="1">Cell membrane</location>
        <topology evidence="1">Multi-pass membrane protein</topology>
    </subcellularLocation>
</comment>
<evidence type="ECO:0000256" key="2">
    <source>
        <dbReference type="ARBA" id="ARBA00022475"/>
    </source>
</evidence>
<feature type="transmembrane region" description="Helical" evidence="6">
    <location>
        <begin position="12"/>
        <end position="32"/>
    </location>
</feature>
<comment type="caution">
    <text evidence="7">The sequence shown here is derived from an EMBL/GenBank/DDBJ whole genome shotgun (WGS) entry which is preliminary data.</text>
</comment>
<feature type="transmembrane region" description="Helical" evidence="6">
    <location>
        <begin position="113"/>
        <end position="133"/>
    </location>
</feature>
<feature type="transmembrane region" description="Helical" evidence="6">
    <location>
        <begin position="380"/>
        <end position="401"/>
    </location>
</feature>
<evidence type="ECO:0008006" key="9">
    <source>
        <dbReference type="Google" id="ProtNLM"/>
    </source>
</evidence>
<dbReference type="Proteomes" id="UP000465241">
    <property type="component" value="Unassembled WGS sequence"/>
</dbReference>
<feature type="transmembrane region" description="Helical" evidence="6">
    <location>
        <begin position="174"/>
        <end position="193"/>
    </location>
</feature>
<feature type="transmembrane region" description="Helical" evidence="6">
    <location>
        <begin position="323"/>
        <end position="346"/>
    </location>
</feature>
<evidence type="ECO:0000313" key="7">
    <source>
        <dbReference type="EMBL" id="GFG61401.1"/>
    </source>
</evidence>
<name>A0A7I9WUM8_9MYCO</name>
<evidence type="ECO:0000256" key="4">
    <source>
        <dbReference type="ARBA" id="ARBA00022989"/>
    </source>
</evidence>
<feature type="transmembrane region" description="Helical" evidence="6">
    <location>
        <begin position="44"/>
        <end position="69"/>
    </location>
</feature>
<organism evidence="7 8">
    <name type="scientific">Mycolicibacterium murale</name>
    <dbReference type="NCBI Taxonomy" id="182220"/>
    <lineage>
        <taxon>Bacteria</taxon>
        <taxon>Bacillati</taxon>
        <taxon>Actinomycetota</taxon>
        <taxon>Actinomycetes</taxon>
        <taxon>Mycobacteriales</taxon>
        <taxon>Mycobacteriaceae</taxon>
        <taxon>Mycolicibacterium</taxon>
    </lineage>
</organism>
<dbReference type="GO" id="GO:0005886">
    <property type="term" value="C:plasma membrane"/>
    <property type="evidence" value="ECO:0007669"/>
    <property type="project" value="UniProtKB-SubCell"/>
</dbReference>
<keyword evidence="5 6" id="KW-0472">Membrane</keyword>
<evidence type="ECO:0000256" key="1">
    <source>
        <dbReference type="ARBA" id="ARBA00004651"/>
    </source>
</evidence>
<reference evidence="7 8" key="1">
    <citation type="journal article" date="2019" name="Emerg. Microbes Infect.">
        <title>Comprehensive subspecies identification of 175 nontuberculous mycobacteria species based on 7547 genomic profiles.</title>
        <authorList>
            <person name="Matsumoto Y."/>
            <person name="Kinjo T."/>
            <person name="Motooka D."/>
            <person name="Nabeya D."/>
            <person name="Jung N."/>
            <person name="Uechi K."/>
            <person name="Horii T."/>
            <person name="Iida T."/>
            <person name="Fujita J."/>
            <person name="Nakamura S."/>
        </authorList>
    </citation>
    <scope>NUCLEOTIDE SEQUENCE [LARGE SCALE GENOMIC DNA]</scope>
    <source>
        <strain evidence="7 8">JCM 13392</strain>
    </source>
</reference>
<feature type="transmembrane region" description="Helical" evidence="6">
    <location>
        <begin position="81"/>
        <end position="101"/>
    </location>
</feature>
<feature type="transmembrane region" description="Helical" evidence="6">
    <location>
        <begin position="295"/>
        <end position="317"/>
    </location>
</feature>
<dbReference type="AlphaFoldDB" id="A0A7I9WUM8"/>
<dbReference type="EMBL" id="BLKT01000003">
    <property type="protein sequence ID" value="GFG61401.1"/>
    <property type="molecule type" value="Genomic_DNA"/>
</dbReference>